<evidence type="ECO:0000313" key="2">
    <source>
        <dbReference type="Proteomes" id="UP001341840"/>
    </source>
</evidence>
<reference evidence="1 2" key="1">
    <citation type="journal article" date="2023" name="Plants (Basel)">
        <title>Bridging the Gap: Combining Genomics and Transcriptomics Approaches to Understand Stylosanthes scabra, an Orphan Legume from the Brazilian Caatinga.</title>
        <authorList>
            <person name="Ferreira-Neto J.R.C."/>
            <person name="da Silva M.D."/>
            <person name="Binneck E."/>
            <person name="de Melo N.F."/>
            <person name="da Silva R.H."/>
            <person name="de Melo A.L.T.M."/>
            <person name="Pandolfi V."/>
            <person name="Bustamante F.O."/>
            <person name="Brasileiro-Vidal A.C."/>
            <person name="Benko-Iseppon A.M."/>
        </authorList>
    </citation>
    <scope>NUCLEOTIDE SEQUENCE [LARGE SCALE GENOMIC DNA]</scope>
    <source>
        <tissue evidence="1">Leaves</tissue>
    </source>
</reference>
<proteinExistence type="predicted"/>
<comment type="caution">
    <text evidence="1">The sequence shown here is derived from an EMBL/GenBank/DDBJ whole genome shotgun (WGS) entry which is preliminary data.</text>
</comment>
<sequence>MMHTHQWGFSIVSLLSNGVKGPILGREWRLIPLFISSAFLQSSFFGSVLVFSSLHQVKLMAENPDGRQEAVAAEAVSPDVLGAPSTLNQAYLDELKGTGVIFGGGDLERRYKVEAAHRGERVCFMNLDHPMKQHWLWVNEVKFTEFGIHVPYTDFQQRLLN</sequence>
<gene>
    <name evidence="1" type="ORF">PIB30_069169</name>
</gene>
<keyword evidence="2" id="KW-1185">Reference proteome</keyword>
<dbReference type="EMBL" id="JASCZI010061169">
    <property type="protein sequence ID" value="MED6137883.1"/>
    <property type="molecule type" value="Genomic_DNA"/>
</dbReference>
<dbReference type="Proteomes" id="UP001341840">
    <property type="component" value="Unassembled WGS sequence"/>
</dbReference>
<protein>
    <submittedName>
        <fullName evidence="1">Uncharacterized protein</fullName>
    </submittedName>
</protein>
<organism evidence="1 2">
    <name type="scientific">Stylosanthes scabra</name>
    <dbReference type="NCBI Taxonomy" id="79078"/>
    <lineage>
        <taxon>Eukaryota</taxon>
        <taxon>Viridiplantae</taxon>
        <taxon>Streptophyta</taxon>
        <taxon>Embryophyta</taxon>
        <taxon>Tracheophyta</taxon>
        <taxon>Spermatophyta</taxon>
        <taxon>Magnoliopsida</taxon>
        <taxon>eudicotyledons</taxon>
        <taxon>Gunneridae</taxon>
        <taxon>Pentapetalae</taxon>
        <taxon>rosids</taxon>
        <taxon>fabids</taxon>
        <taxon>Fabales</taxon>
        <taxon>Fabaceae</taxon>
        <taxon>Papilionoideae</taxon>
        <taxon>50 kb inversion clade</taxon>
        <taxon>dalbergioids sensu lato</taxon>
        <taxon>Dalbergieae</taxon>
        <taxon>Pterocarpus clade</taxon>
        <taxon>Stylosanthes</taxon>
    </lineage>
</organism>
<evidence type="ECO:0000313" key="1">
    <source>
        <dbReference type="EMBL" id="MED6137883.1"/>
    </source>
</evidence>
<name>A0ABU6SPQ0_9FABA</name>
<accession>A0ABU6SPQ0</accession>